<accession>A0AAV6IUM7</accession>
<comment type="subcellular location">
    <subcellularLocation>
        <location evidence="1">Golgi apparatus membrane</location>
        <topology evidence="1">Single-pass type II membrane protein</topology>
    </subcellularLocation>
</comment>
<dbReference type="InterPro" id="IPR004263">
    <property type="entry name" value="Exostosin"/>
</dbReference>
<keyword evidence="5" id="KW-0333">Golgi apparatus</keyword>
<dbReference type="EMBL" id="JACTNZ010000009">
    <property type="protein sequence ID" value="KAG5531238.1"/>
    <property type="molecule type" value="Genomic_DNA"/>
</dbReference>
<dbReference type="InterPro" id="IPR040911">
    <property type="entry name" value="Exostosin_GT47"/>
</dbReference>
<dbReference type="PANTHER" id="PTHR11062:SF282">
    <property type="entry name" value="XYLOGLUCAN GALACTOSYLTRANSFERASE GT11-RELATED"/>
    <property type="match status" value="1"/>
</dbReference>
<protein>
    <recommendedName>
        <fullName evidence="7">Exostosin GT47 domain-containing protein</fullName>
    </recommendedName>
</protein>
<gene>
    <name evidence="8" type="ORF">RHGRI_026003</name>
</gene>
<evidence type="ECO:0000259" key="7">
    <source>
        <dbReference type="Pfam" id="PF03016"/>
    </source>
</evidence>
<evidence type="ECO:0000256" key="3">
    <source>
        <dbReference type="ARBA" id="ARBA00022676"/>
    </source>
</evidence>
<keyword evidence="6" id="KW-0472">Membrane</keyword>
<dbReference type="GO" id="GO:0000139">
    <property type="term" value="C:Golgi membrane"/>
    <property type="evidence" value="ECO:0007669"/>
    <property type="project" value="UniProtKB-SubCell"/>
</dbReference>
<keyword evidence="3" id="KW-0328">Glycosyltransferase</keyword>
<dbReference type="AlphaFoldDB" id="A0AAV6IUM7"/>
<feature type="transmembrane region" description="Helical" evidence="6">
    <location>
        <begin position="151"/>
        <end position="170"/>
    </location>
</feature>
<evidence type="ECO:0000256" key="6">
    <source>
        <dbReference type="SAM" id="Phobius"/>
    </source>
</evidence>
<feature type="domain" description="Exostosin GT47" evidence="7">
    <location>
        <begin position="62"/>
        <end position="173"/>
    </location>
</feature>
<keyword evidence="6" id="KW-0812">Transmembrane</keyword>
<keyword evidence="4" id="KW-0735">Signal-anchor</keyword>
<name>A0AAV6IUM7_9ERIC</name>
<feature type="domain" description="Exostosin GT47" evidence="7">
    <location>
        <begin position="227"/>
        <end position="566"/>
    </location>
</feature>
<proteinExistence type="inferred from homology"/>
<evidence type="ECO:0000313" key="8">
    <source>
        <dbReference type="EMBL" id="KAG5531238.1"/>
    </source>
</evidence>
<feature type="transmembrane region" description="Helical" evidence="6">
    <location>
        <begin position="177"/>
        <end position="194"/>
    </location>
</feature>
<dbReference type="PANTHER" id="PTHR11062">
    <property type="entry name" value="EXOSTOSIN HEPARAN SULFATE GLYCOSYLTRANSFERASE -RELATED"/>
    <property type="match status" value="1"/>
</dbReference>
<evidence type="ECO:0000313" key="9">
    <source>
        <dbReference type="Proteomes" id="UP000823749"/>
    </source>
</evidence>
<keyword evidence="6" id="KW-1133">Transmembrane helix</keyword>
<dbReference type="GO" id="GO:0016757">
    <property type="term" value="F:glycosyltransferase activity"/>
    <property type="evidence" value="ECO:0007669"/>
    <property type="project" value="UniProtKB-KW"/>
</dbReference>
<keyword evidence="3" id="KW-0808">Transferase</keyword>
<dbReference type="Proteomes" id="UP000823749">
    <property type="component" value="Chromosome 9"/>
</dbReference>
<evidence type="ECO:0000256" key="5">
    <source>
        <dbReference type="ARBA" id="ARBA00023034"/>
    </source>
</evidence>
<keyword evidence="9" id="KW-1185">Reference proteome</keyword>
<evidence type="ECO:0000256" key="2">
    <source>
        <dbReference type="ARBA" id="ARBA00010271"/>
    </source>
</evidence>
<comment type="caution">
    <text evidence="8">The sequence shown here is derived from an EMBL/GenBank/DDBJ whole genome shotgun (WGS) entry which is preliminary data.</text>
</comment>
<reference evidence="8" key="1">
    <citation type="submission" date="2020-08" db="EMBL/GenBank/DDBJ databases">
        <title>Plant Genome Project.</title>
        <authorList>
            <person name="Zhang R.-G."/>
        </authorList>
    </citation>
    <scope>NUCLEOTIDE SEQUENCE</scope>
    <source>
        <strain evidence="8">WSP0</strain>
        <tissue evidence="8">Leaf</tissue>
    </source>
</reference>
<evidence type="ECO:0000256" key="1">
    <source>
        <dbReference type="ARBA" id="ARBA00004323"/>
    </source>
</evidence>
<dbReference type="Pfam" id="PF03016">
    <property type="entry name" value="Exostosin_GT47"/>
    <property type="match status" value="2"/>
</dbReference>
<evidence type="ECO:0000256" key="4">
    <source>
        <dbReference type="ARBA" id="ARBA00022968"/>
    </source>
</evidence>
<comment type="similarity">
    <text evidence="2">Belongs to the glycosyltransferase 47 family.</text>
</comment>
<sequence>MEKPIFTFGRIRQLRFAFCICFLLWFLAYICSDDYATFFSRESGVNLFPFYAETQPVLNDPCSSRYIYIHDIPTRFNSEILTDCRNLLESADSDMCRAVLNMGLGPHVTRSRGDGAFLESNSWFVTHPHLLEVIFHNRMKQYKCLTNDSSLASAIYVPFYAGLDLGRYLWGFNAIRQLRFAFCICFLLWFLSYICSDDYATFFPHESGFNLFPFYAETQPVLINDPCSSRYIYIHDIPTRFNSEILTDCRNLLESADSDMCRAVLNMGLGPHVTRSRGDGAFLESNSWFVTHPHLLEVIFHNRMKQYKCLTNDSSLASAIYVPFYAGLDLGRYLWGFNASTRDSGTIDLFKWLLEEPEWERMKGRDHFFIAGRTTWDFRSLTNTDRNWGNKLMYLPQAKNVTILSLESSHWIKRDFAIPYPTNFHPSNDDQVIEWQNKMRKQKRKYLFSFAGAPGPKQRDSIRGEIISQCLEAGEKCKWLDCKSSSSGNCDDPSKVVKMFRSSTFCLQPRRDTPTRRSTFDSILAGCIPVFFDMHSAYAQYAWHLPKEYAKYSVLIPESDVKRARADIEKTLSAILEEAVVKMREEVIRLIPNIMYANPSSSSSKLESFEDAVDLAIKGVLERVEKLVEEMKEK</sequence>
<organism evidence="8 9">
    <name type="scientific">Rhododendron griersonianum</name>
    <dbReference type="NCBI Taxonomy" id="479676"/>
    <lineage>
        <taxon>Eukaryota</taxon>
        <taxon>Viridiplantae</taxon>
        <taxon>Streptophyta</taxon>
        <taxon>Embryophyta</taxon>
        <taxon>Tracheophyta</taxon>
        <taxon>Spermatophyta</taxon>
        <taxon>Magnoliopsida</taxon>
        <taxon>eudicotyledons</taxon>
        <taxon>Gunneridae</taxon>
        <taxon>Pentapetalae</taxon>
        <taxon>asterids</taxon>
        <taxon>Ericales</taxon>
        <taxon>Ericaceae</taxon>
        <taxon>Ericoideae</taxon>
        <taxon>Rhodoreae</taxon>
        <taxon>Rhododendron</taxon>
    </lineage>
</organism>